<evidence type="ECO:0000256" key="3">
    <source>
        <dbReference type="ARBA" id="ARBA00023136"/>
    </source>
</evidence>
<sequence>MKRRVLGFVIGVCILGITGCMAEKQEKEKALKESRQADLTIMHIDAENPEFQKFIRRAEKELQMEIEVLSCPENADNRHAKISTILAAGEASVDIFTVNDEMVSEFKHKQYLEPLNETVMSEEVFTAYPQSYMEHIAMQDGKIYSVPYFMDIMVFWVNRSVIGTEEIRTEEDFRQLLKKDFGEECWGYGSAWDSAYVYNELSEMIQLFGGSYYDWDNPQTKAALTFLHEMAESNRHSLAWTADQYEQMEQKFLEGKYGSIFMYSGAMDTFQRAGAYGKEQIQVVPLPQFTRQATNIAAWQYVLNRSSKRKDNAVKFLQYAASREGSIAYSECMSRLPARIDIICEEELDIPGFEVLRDYVENVELKERPLSANTMGDITAMGNLFQKYITDEISQEDFCKKSQQITDSFF</sequence>
<dbReference type="InterPro" id="IPR006059">
    <property type="entry name" value="SBP"/>
</dbReference>
<keyword evidence="5" id="KW-0449">Lipoprotein</keyword>
<evidence type="ECO:0000313" key="6">
    <source>
        <dbReference type="EMBL" id="NSJ86302.1"/>
    </source>
</evidence>
<dbReference type="PANTHER" id="PTHR43649">
    <property type="entry name" value="ARABINOSE-BINDING PROTEIN-RELATED"/>
    <property type="match status" value="1"/>
</dbReference>
<protein>
    <submittedName>
        <fullName evidence="6">Extracellular solute-binding protein</fullName>
    </submittedName>
</protein>
<keyword evidence="7" id="KW-1185">Reference proteome</keyword>
<gene>
    <name evidence="6" type="ORF">G5A70_09020</name>
</gene>
<proteinExistence type="predicted"/>
<organism evidence="6 7">
    <name type="scientific">Blautia hansenii</name>
    <name type="common">Ruminococcus hansenii</name>
    <dbReference type="NCBI Taxonomy" id="1322"/>
    <lineage>
        <taxon>Bacteria</taxon>
        <taxon>Bacillati</taxon>
        <taxon>Bacillota</taxon>
        <taxon>Clostridia</taxon>
        <taxon>Lachnospirales</taxon>
        <taxon>Lachnospiraceae</taxon>
        <taxon>Blautia</taxon>
    </lineage>
</organism>
<dbReference type="PANTHER" id="PTHR43649:SF33">
    <property type="entry name" value="POLYGALACTURONAN_RHAMNOGALACTURONAN-BINDING PROTEIN YTCQ"/>
    <property type="match status" value="1"/>
</dbReference>
<evidence type="ECO:0000256" key="1">
    <source>
        <dbReference type="ARBA" id="ARBA00022475"/>
    </source>
</evidence>
<keyword evidence="1" id="KW-1003">Cell membrane</keyword>
<comment type="caution">
    <text evidence="6">The sequence shown here is derived from an EMBL/GenBank/DDBJ whole genome shotgun (WGS) entry which is preliminary data.</text>
</comment>
<evidence type="ECO:0000256" key="5">
    <source>
        <dbReference type="ARBA" id="ARBA00023288"/>
    </source>
</evidence>
<keyword evidence="3" id="KW-0472">Membrane</keyword>
<dbReference type="PROSITE" id="PS51257">
    <property type="entry name" value="PROKAR_LIPOPROTEIN"/>
    <property type="match status" value="1"/>
</dbReference>
<reference evidence="6 7" key="1">
    <citation type="journal article" date="2020" name="Cell Host Microbe">
        <title>Functional and Genomic Variation between Human-Derived Isolates of Lachnospiraceae Reveals Inter- and Intra-Species Diversity.</title>
        <authorList>
            <person name="Sorbara M.T."/>
            <person name="Littmann E.R."/>
            <person name="Fontana E."/>
            <person name="Moody T.U."/>
            <person name="Kohout C.E."/>
            <person name="Gjonbalaj M."/>
            <person name="Eaton V."/>
            <person name="Seok R."/>
            <person name="Leiner I.M."/>
            <person name="Pamer E.G."/>
        </authorList>
    </citation>
    <scope>NUCLEOTIDE SEQUENCE [LARGE SCALE GENOMIC DNA]</scope>
    <source>
        <strain evidence="6 7">MSK.15.26</strain>
    </source>
</reference>
<evidence type="ECO:0000313" key="7">
    <source>
        <dbReference type="Proteomes" id="UP000822142"/>
    </source>
</evidence>
<name>A0ABX2IB05_BLAHA</name>
<evidence type="ECO:0000256" key="2">
    <source>
        <dbReference type="ARBA" id="ARBA00022729"/>
    </source>
</evidence>
<keyword evidence="4" id="KW-0564">Palmitate</keyword>
<dbReference type="Gene3D" id="3.40.190.10">
    <property type="entry name" value="Periplasmic binding protein-like II"/>
    <property type="match status" value="1"/>
</dbReference>
<dbReference type="EMBL" id="JAAITA010000010">
    <property type="protein sequence ID" value="NSJ86302.1"/>
    <property type="molecule type" value="Genomic_DNA"/>
</dbReference>
<dbReference type="SUPFAM" id="SSF53850">
    <property type="entry name" value="Periplasmic binding protein-like II"/>
    <property type="match status" value="1"/>
</dbReference>
<dbReference type="RefSeq" id="WP_173749322.1">
    <property type="nucleotide sequence ID" value="NZ_JAAITA010000010.1"/>
</dbReference>
<evidence type="ECO:0000256" key="4">
    <source>
        <dbReference type="ARBA" id="ARBA00023139"/>
    </source>
</evidence>
<accession>A0ABX2IB05</accession>
<dbReference type="Pfam" id="PF13416">
    <property type="entry name" value="SBP_bac_8"/>
    <property type="match status" value="1"/>
</dbReference>
<dbReference type="InterPro" id="IPR050490">
    <property type="entry name" value="Bact_solute-bd_prot1"/>
</dbReference>
<keyword evidence="2" id="KW-0732">Signal</keyword>
<dbReference type="Proteomes" id="UP000822142">
    <property type="component" value="Unassembled WGS sequence"/>
</dbReference>